<dbReference type="Proteomes" id="UP000265120">
    <property type="component" value="Chromosome 19"/>
</dbReference>
<feature type="compositionally biased region" description="Basic and acidic residues" evidence="1">
    <location>
        <begin position="208"/>
        <end position="217"/>
    </location>
</feature>
<feature type="compositionally biased region" description="Polar residues" evidence="1">
    <location>
        <begin position="184"/>
        <end position="207"/>
    </location>
</feature>
<accession>A0A3P8WVS0</accession>
<dbReference type="GeneTree" id="ENSGT00920000150426"/>
<feature type="region of interest" description="Disordered" evidence="1">
    <location>
        <begin position="184"/>
        <end position="230"/>
    </location>
</feature>
<protein>
    <submittedName>
        <fullName evidence="2">Junctional cadherin complex regulator</fullName>
    </submittedName>
</protein>
<dbReference type="Ensembl" id="ENSCSET00000031033.1">
    <property type="protein sequence ID" value="ENSCSEP00000030627.1"/>
    <property type="gene ID" value="ENSCSEG00000019619.1"/>
</dbReference>
<evidence type="ECO:0000313" key="2">
    <source>
        <dbReference type="Ensembl" id="ENSCSEP00000030627.1"/>
    </source>
</evidence>
<feature type="compositionally biased region" description="Basic and acidic residues" evidence="1">
    <location>
        <begin position="49"/>
        <end position="60"/>
    </location>
</feature>
<reference evidence="2" key="3">
    <citation type="submission" date="2025-09" db="UniProtKB">
        <authorList>
            <consortium name="Ensembl"/>
        </authorList>
    </citation>
    <scope>IDENTIFICATION</scope>
</reference>
<evidence type="ECO:0000256" key="1">
    <source>
        <dbReference type="SAM" id="MobiDB-lite"/>
    </source>
</evidence>
<feature type="compositionally biased region" description="Acidic residues" evidence="1">
    <location>
        <begin position="71"/>
        <end position="88"/>
    </location>
</feature>
<keyword evidence="3" id="KW-1185">Reference proteome</keyword>
<feature type="compositionally biased region" description="Polar residues" evidence="1">
    <location>
        <begin position="101"/>
        <end position="112"/>
    </location>
</feature>
<organism evidence="2 3">
    <name type="scientific">Cynoglossus semilaevis</name>
    <name type="common">Tongue sole</name>
    <dbReference type="NCBI Taxonomy" id="244447"/>
    <lineage>
        <taxon>Eukaryota</taxon>
        <taxon>Metazoa</taxon>
        <taxon>Chordata</taxon>
        <taxon>Craniata</taxon>
        <taxon>Vertebrata</taxon>
        <taxon>Euteleostomi</taxon>
        <taxon>Actinopterygii</taxon>
        <taxon>Neopterygii</taxon>
        <taxon>Teleostei</taxon>
        <taxon>Neoteleostei</taxon>
        <taxon>Acanthomorphata</taxon>
        <taxon>Carangaria</taxon>
        <taxon>Pleuronectiformes</taxon>
        <taxon>Pleuronectoidei</taxon>
        <taxon>Cynoglossidae</taxon>
        <taxon>Cynoglossinae</taxon>
        <taxon>Cynoglossus</taxon>
    </lineage>
</organism>
<evidence type="ECO:0000313" key="3">
    <source>
        <dbReference type="Proteomes" id="UP000265120"/>
    </source>
</evidence>
<reference evidence="2 3" key="1">
    <citation type="journal article" date="2014" name="Nat. Genet.">
        <title>Whole-genome sequence of a flatfish provides insights into ZW sex chromosome evolution and adaptation to a benthic lifestyle.</title>
        <authorList>
            <person name="Chen S."/>
            <person name="Zhang G."/>
            <person name="Shao C."/>
            <person name="Huang Q."/>
            <person name="Liu G."/>
            <person name="Zhang P."/>
            <person name="Song W."/>
            <person name="An N."/>
            <person name="Chalopin D."/>
            <person name="Volff J.N."/>
            <person name="Hong Y."/>
            <person name="Li Q."/>
            <person name="Sha Z."/>
            <person name="Zhou H."/>
            <person name="Xie M."/>
            <person name="Yu Q."/>
            <person name="Liu Y."/>
            <person name="Xiang H."/>
            <person name="Wang N."/>
            <person name="Wu K."/>
            <person name="Yang C."/>
            <person name="Zhou Q."/>
            <person name="Liao X."/>
            <person name="Yang L."/>
            <person name="Hu Q."/>
            <person name="Zhang J."/>
            <person name="Meng L."/>
            <person name="Jin L."/>
            <person name="Tian Y."/>
            <person name="Lian J."/>
            <person name="Yang J."/>
            <person name="Miao G."/>
            <person name="Liu S."/>
            <person name="Liang Z."/>
            <person name="Yan F."/>
            <person name="Li Y."/>
            <person name="Sun B."/>
            <person name="Zhang H."/>
            <person name="Zhang J."/>
            <person name="Zhu Y."/>
            <person name="Du M."/>
            <person name="Zhao Y."/>
            <person name="Schartl M."/>
            <person name="Tang Q."/>
            <person name="Wang J."/>
        </authorList>
    </citation>
    <scope>NUCLEOTIDE SEQUENCE</scope>
</reference>
<name>A0A3P8WVS0_CYNSE</name>
<dbReference type="AlphaFoldDB" id="A0A3P8WVS0"/>
<feature type="region of interest" description="Disordered" evidence="1">
    <location>
        <begin position="1"/>
        <end position="125"/>
    </location>
</feature>
<reference evidence="2" key="2">
    <citation type="submission" date="2025-08" db="UniProtKB">
        <authorList>
            <consortium name="Ensembl"/>
        </authorList>
    </citation>
    <scope>IDENTIFICATION</scope>
</reference>
<sequence length="316" mass="35342">MGEGDGQTCPDLETERKNGTKQWESVESDTESLAQEKAYQQKLQSCPGQHDHDEHTHAENECTGSLHQGNGEDDFEEENLVYDSLDESSDPRTQRYGLFTDDNSAQCDGSRNNLKKNDNSADSSQISFEEVSKENITEEVEIKGGYRYIVVTSPADVETPQVGVDNANQPYHLHPGEYQASCVSPHNDSYALQDNSEGNISKSSVTSEEAHAADNQKDPSYPGGRATRHIVDRNKKTLGRTLPKRGSYVRKHVLKKIPDDTTEVSSEYPQRSIPGKLSHISPEGMNMQLYQQNKESHHEQTLRLPLIFASLTEMTE</sequence>
<proteinExistence type="predicted"/>
<feature type="region of interest" description="Disordered" evidence="1">
    <location>
        <begin position="260"/>
        <end position="279"/>
    </location>
</feature>